<reference evidence="1 2" key="1">
    <citation type="submission" date="2019-07" db="EMBL/GenBank/DDBJ databases">
        <title>Whole genome shotgun sequence of Chitinophaga cymbidii NBRC 109752.</title>
        <authorList>
            <person name="Hosoyama A."/>
            <person name="Uohara A."/>
            <person name="Ohji S."/>
            <person name="Ichikawa N."/>
        </authorList>
    </citation>
    <scope>NUCLEOTIDE SEQUENCE [LARGE SCALE GENOMIC DNA]</scope>
    <source>
        <strain evidence="1 2">NBRC 109752</strain>
    </source>
</reference>
<gene>
    <name evidence="1" type="ORF">CCY01nite_16680</name>
</gene>
<accession>A0A512RI85</accession>
<comment type="caution">
    <text evidence="1">The sequence shown here is derived from an EMBL/GenBank/DDBJ whole genome shotgun (WGS) entry which is preliminary data.</text>
</comment>
<dbReference type="AlphaFoldDB" id="A0A512RI85"/>
<keyword evidence="2" id="KW-1185">Reference proteome</keyword>
<protein>
    <submittedName>
        <fullName evidence="1">Uncharacterized protein</fullName>
    </submittedName>
</protein>
<evidence type="ECO:0000313" key="1">
    <source>
        <dbReference type="EMBL" id="GEP95408.1"/>
    </source>
</evidence>
<dbReference type="EMBL" id="BKAU01000001">
    <property type="protein sequence ID" value="GEP95408.1"/>
    <property type="molecule type" value="Genomic_DNA"/>
</dbReference>
<dbReference type="Proteomes" id="UP000321436">
    <property type="component" value="Unassembled WGS sequence"/>
</dbReference>
<organism evidence="1 2">
    <name type="scientific">Chitinophaga cymbidii</name>
    <dbReference type="NCBI Taxonomy" id="1096750"/>
    <lineage>
        <taxon>Bacteria</taxon>
        <taxon>Pseudomonadati</taxon>
        <taxon>Bacteroidota</taxon>
        <taxon>Chitinophagia</taxon>
        <taxon>Chitinophagales</taxon>
        <taxon>Chitinophagaceae</taxon>
        <taxon>Chitinophaga</taxon>
    </lineage>
</organism>
<dbReference type="PROSITE" id="PS51257">
    <property type="entry name" value="PROKAR_LIPOPROTEIN"/>
    <property type="match status" value="1"/>
</dbReference>
<evidence type="ECO:0000313" key="2">
    <source>
        <dbReference type="Proteomes" id="UP000321436"/>
    </source>
</evidence>
<sequence>MKLNHLALALGLLVTGLFSSCKKETDVPAGTFSLKINDTLYTVNKQLTATLHDTARTGSFLVISGLTAQNNMVTVNVIFPDKQLKPGTYILSNETLNSIAWTQRLYTGIYSADDTGKGGEAVIKLETISETKAKGTFSGVIVNDEDPALKKTVTEGKFEVSVLALK</sequence>
<proteinExistence type="predicted"/>
<dbReference type="RefSeq" id="WP_146859636.1">
    <property type="nucleotide sequence ID" value="NZ_BKAU01000001.1"/>
</dbReference>
<name>A0A512RI85_9BACT</name>
<dbReference type="OrthoDB" id="675230at2"/>